<dbReference type="AlphaFoldDB" id="A0A0F3IE96"/>
<evidence type="ECO:0000313" key="2">
    <source>
        <dbReference type="EMBL" id="KJV05061.1"/>
    </source>
</evidence>
<comment type="caution">
    <text evidence="2">The sequence shown here is derived from an EMBL/GenBank/DDBJ whole genome shotgun (WGS) entry which is preliminary data.</text>
</comment>
<organism evidence="2 3">
    <name type="scientific">Methylocucumis oryzae</name>
    <dbReference type="NCBI Taxonomy" id="1632867"/>
    <lineage>
        <taxon>Bacteria</taxon>
        <taxon>Pseudomonadati</taxon>
        <taxon>Pseudomonadota</taxon>
        <taxon>Gammaproteobacteria</taxon>
        <taxon>Methylococcales</taxon>
        <taxon>Methylococcaceae</taxon>
        <taxon>Methylocucumis</taxon>
    </lineage>
</organism>
<keyword evidence="3" id="KW-1185">Reference proteome</keyword>
<dbReference type="PANTHER" id="PTHR45642">
    <property type="entry name" value="GDSL ESTERASE/LIPASE EXL3"/>
    <property type="match status" value="1"/>
</dbReference>
<gene>
    <name evidence="2" type="ORF">VZ94_20910</name>
</gene>
<dbReference type="Gene3D" id="3.40.50.1110">
    <property type="entry name" value="SGNH hydrolase"/>
    <property type="match status" value="1"/>
</dbReference>
<dbReference type="SUPFAM" id="SSF52266">
    <property type="entry name" value="SGNH hydrolase"/>
    <property type="match status" value="1"/>
</dbReference>
<reference evidence="3" key="1">
    <citation type="submission" date="2015-03" db="EMBL/GenBank/DDBJ databases">
        <title>Draft genome sequence of a novel methanotroph (Sn10-6) isolated from flooded ricefield rhizosphere in India.</title>
        <authorList>
            <person name="Pandit P.S."/>
            <person name="Pore S.D."/>
            <person name="Arora P."/>
            <person name="Kapse N.G."/>
            <person name="Dhakephalkar P.K."/>
            <person name="Rahalkar M.C."/>
        </authorList>
    </citation>
    <scope>NUCLEOTIDE SEQUENCE [LARGE SCALE GENOMIC DNA]</scope>
    <source>
        <strain evidence="3">Sn10-6</strain>
    </source>
</reference>
<dbReference type="InterPro" id="IPR050592">
    <property type="entry name" value="GDSL_lipolytic_enzyme"/>
</dbReference>
<dbReference type="GO" id="GO:0016788">
    <property type="term" value="F:hydrolase activity, acting on ester bonds"/>
    <property type="evidence" value="ECO:0007669"/>
    <property type="project" value="InterPro"/>
</dbReference>
<evidence type="ECO:0000256" key="1">
    <source>
        <dbReference type="ARBA" id="ARBA00022729"/>
    </source>
</evidence>
<dbReference type="InterPro" id="IPR036514">
    <property type="entry name" value="SGNH_hydro_sf"/>
</dbReference>
<sequence length="165" mass="18534">MRDSADATTSNQLSEKALSGFDNNLRKLITAGARKILVISPPDISKLPETQALAENNPELLKTSAQLSKDFNRRLKQLVRRIERDTHIDLVLFDLPEFFNTILNNSTAFGFTDKNHGCYDYTLQMFNTGCTAGLINQHIFLDQIHPSAPVHKRLARALSAFIPTH</sequence>
<dbReference type="InterPro" id="IPR001087">
    <property type="entry name" value="GDSL"/>
</dbReference>
<name>A0A0F3IE96_9GAMM</name>
<accession>A0A0F3IE96</accession>
<protein>
    <recommendedName>
        <fullName evidence="4">SGNH hydrolase-type esterase domain-containing protein</fullName>
    </recommendedName>
</protein>
<evidence type="ECO:0008006" key="4">
    <source>
        <dbReference type="Google" id="ProtNLM"/>
    </source>
</evidence>
<reference evidence="2 3" key="2">
    <citation type="journal article" date="2016" name="Microb. Ecol.">
        <title>Genome Characteristics of a Novel Type I Methanotroph (Sn10-6) Isolated from a Flooded Indian Rice Field.</title>
        <authorList>
            <person name="Rahalkar M.C."/>
            <person name="Pandit P.S."/>
            <person name="Dhakephalkar P.K."/>
            <person name="Pore S."/>
            <person name="Arora P."/>
            <person name="Kapse N."/>
        </authorList>
    </citation>
    <scope>NUCLEOTIDE SEQUENCE [LARGE SCALE GENOMIC DNA]</scope>
    <source>
        <strain evidence="2 3">Sn10-6</strain>
    </source>
</reference>
<evidence type="ECO:0000313" key="3">
    <source>
        <dbReference type="Proteomes" id="UP000033684"/>
    </source>
</evidence>
<proteinExistence type="predicted"/>
<dbReference type="Proteomes" id="UP000033684">
    <property type="component" value="Unassembled WGS sequence"/>
</dbReference>
<dbReference type="Pfam" id="PF00657">
    <property type="entry name" value="Lipase_GDSL"/>
    <property type="match status" value="1"/>
</dbReference>
<dbReference type="EMBL" id="LAJX01000316">
    <property type="protein sequence ID" value="KJV05061.1"/>
    <property type="molecule type" value="Genomic_DNA"/>
</dbReference>
<keyword evidence="1" id="KW-0732">Signal</keyword>
<dbReference type="PANTHER" id="PTHR45642:SF139">
    <property type="entry name" value="SGNH HYDROLASE-TYPE ESTERASE DOMAIN-CONTAINING PROTEIN"/>
    <property type="match status" value="1"/>
</dbReference>